<protein>
    <submittedName>
        <fullName evidence="4">Cold-shock protein</fullName>
    </submittedName>
</protein>
<dbReference type="GO" id="GO:0005737">
    <property type="term" value="C:cytoplasm"/>
    <property type="evidence" value="ECO:0007669"/>
    <property type="project" value="UniProtKB-SubCell"/>
</dbReference>
<dbReference type="Proteomes" id="UP000231550">
    <property type="component" value="Unassembled WGS sequence"/>
</dbReference>
<dbReference type="Gene3D" id="2.40.50.140">
    <property type="entry name" value="Nucleic acid-binding proteins"/>
    <property type="match status" value="1"/>
</dbReference>
<evidence type="ECO:0000256" key="1">
    <source>
        <dbReference type="ARBA" id="ARBA00004496"/>
    </source>
</evidence>
<dbReference type="PRINTS" id="PR00050">
    <property type="entry name" value="COLDSHOCK"/>
</dbReference>
<dbReference type="Pfam" id="PF00313">
    <property type="entry name" value="CSD"/>
    <property type="match status" value="1"/>
</dbReference>
<evidence type="ECO:0000256" key="2">
    <source>
        <dbReference type="ARBA" id="ARBA00022490"/>
    </source>
</evidence>
<dbReference type="InterPro" id="IPR012340">
    <property type="entry name" value="NA-bd_OB-fold"/>
</dbReference>
<dbReference type="GO" id="GO:0003676">
    <property type="term" value="F:nucleic acid binding"/>
    <property type="evidence" value="ECO:0007669"/>
    <property type="project" value="InterPro"/>
</dbReference>
<dbReference type="SMART" id="SM00357">
    <property type="entry name" value="CSP"/>
    <property type="match status" value="1"/>
</dbReference>
<dbReference type="PIRSF" id="PIRSF002599">
    <property type="entry name" value="Cold_shock_A"/>
    <property type="match status" value="1"/>
</dbReference>
<evidence type="ECO:0000259" key="3">
    <source>
        <dbReference type="PROSITE" id="PS51857"/>
    </source>
</evidence>
<dbReference type="InterPro" id="IPR012156">
    <property type="entry name" value="Cold_shock_CspA"/>
</dbReference>
<reference evidence="4 5" key="1">
    <citation type="submission" date="2017-09" db="EMBL/GenBank/DDBJ databases">
        <title>Depth-based differentiation of microbial function through sediment-hosted aquifers and enrichment of novel symbionts in the deep terrestrial subsurface.</title>
        <authorList>
            <person name="Probst A.J."/>
            <person name="Ladd B."/>
            <person name="Jarett J.K."/>
            <person name="Geller-Mcgrath D.E."/>
            <person name="Sieber C.M."/>
            <person name="Emerson J.B."/>
            <person name="Anantharaman K."/>
            <person name="Thomas B.C."/>
            <person name="Malmstrom R."/>
            <person name="Stieglmeier M."/>
            <person name="Klingl A."/>
            <person name="Woyke T."/>
            <person name="Ryan C.M."/>
            <person name="Banfield J.F."/>
        </authorList>
    </citation>
    <scope>NUCLEOTIDE SEQUENCE [LARGE SCALE GENOMIC DNA]</scope>
    <source>
        <strain evidence="4">CG11_big_fil_rev_8_21_14_0_20_44_10</strain>
    </source>
</reference>
<gene>
    <name evidence="4" type="ORF">COV85_03345</name>
</gene>
<comment type="caution">
    <text evidence="4">The sequence shown here is derived from an EMBL/GenBank/DDBJ whole genome shotgun (WGS) entry which is preliminary data.</text>
</comment>
<comment type="subcellular location">
    <subcellularLocation>
        <location evidence="1">Cytoplasm</location>
    </subcellularLocation>
</comment>
<dbReference type="AlphaFoldDB" id="A0A2H0KPZ8"/>
<dbReference type="PROSITE" id="PS51857">
    <property type="entry name" value="CSD_2"/>
    <property type="match status" value="1"/>
</dbReference>
<dbReference type="InterPro" id="IPR002059">
    <property type="entry name" value="CSP_DNA-bd"/>
</dbReference>
<proteinExistence type="predicted"/>
<evidence type="ECO:0000313" key="5">
    <source>
        <dbReference type="Proteomes" id="UP000231550"/>
    </source>
</evidence>
<evidence type="ECO:0000313" key="4">
    <source>
        <dbReference type="EMBL" id="PIQ74216.1"/>
    </source>
</evidence>
<sequence length="83" mass="9347">MKEEVHLPKKEFGTVKFYNIAKSYGFIESDGKDDIFFPFKAFADDVTAGDVRKLKGAKVEFTTEPGKEGKVFVKNLRPVSAKK</sequence>
<dbReference type="EMBL" id="PCVN01000085">
    <property type="protein sequence ID" value="PIQ74216.1"/>
    <property type="molecule type" value="Genomic_DNA"/>
</dbReference>
<feature type="domain" description="CSD" evidence="3">
    <location>
        <begin position="10"/>
        <end position="83"/>
    </location>
</feature>
<accession>A0A2H0KPZ8</accession>
<dbReference type="SUPFAM" id="SSF50249">
    <property type="entry name" value="Nucleic acid-binding proteins"/>
    <property type="match status" value="1"/>
</dbReference>
<dbReference type="InterPro" id="IPR011129">
    <property type="entry name" value="CSD"/>
</dbReference>
<organism evidence="4 5">
    <name type="scientific">Candidatus Portnoybacteria bacterium CG11_big_fil_rev_8_21_14_0_20_44_10</name>
    <dbReference type="NCBI Taxonomy" id="1974818"/>
    <lineage>
        <taxon>Bacteria</taxon>
        <taxon>Candidatus Portnoyibacteriota</taxon>
    </lineage>
</organism>
<name>A0A2H0KPZ8_9BACT</name>
<keyword evidence="2" id="KW-0963">Cytoplasm</keyword>